<dbReference type="SUPFAM" id="SSF55666">
    <property type="entry name" value="Ribonuclease PH domain 2-like"/>
    <property type="match status" value="1"/>
</dbReference>
<feature type="domain" description="Exoribonuclease phosphorolytic" evidence="7">
    <location>
        <begin position="139"/>
        <end position="207"/>
    </location>
</feature>
<dbReference type="Pfam" id="PF01138">
    <property type="entry name" value="RNase_PH"/>
    <property type="match status" value="1"/>
</dbReference>
<dbReference type="eggNOG" id="KOG1069">
    <property type="taxonomic scope" value="Eukaryota"/>
</dbReference>
<dbReference type="InterPro" id="IPR015847">
    <property type="entry name" value="ExoRNase_PH_dom2"/>
</dbReference>
<comment type="similarity">
    <text evidence="2">Belongs to the RNase PH family.</text>
</comment>
<name>A0A0D2X5I6_CAPO3</name>
<comment type="subcellular location">
    <subcellularLocation>
        <location evidence="1">Nucleus</location>
    </subcellularLocation>
</comment>
<dbReference type="RefSeq" id="XP_011270851.1">
    <property type="nucleotide sequence ID" value="XM_011272549.1"/>
</dbReference>
<dbReference type="GO" id="GO:0034475">
    <property type="term" value="P:U4 snRNA 3'-end processing"/>
    <property type="evidence" value="ECO:0007669"/>
    <property type="project" value="TreeGrafter"/>
</dbReference>
<dbReference type="GO" id="GO:0016075">
    <property type="term" value="P:rRNA catabolic process"/>
    <property type="evidence" value="ECO:0007669"/>
    <property type="project" value="TreeGrafter"/>
</dbReference>
<dbReference type="GO" id="GO:0003723">
    <property type="term" value="F:RNA binding"/>
    <property type="evidence" value="ECO:0007669"/>
    <property type="project" value="TreeGrafter"/>
</dbReference>
<dbReference type="PANTHER" id="PTHR11953">
    <property type="entry name" value="EXOSOME COMPLEX COMPONENT"/>
    <property type="match status" value="1"/>
</dbReference>
<dbReference type="SUPFAM" id="SSF54211">
    <property type="entry name" value="Ribosomal protein S5 domain 2-like"/>
    <property type="match status" value="1"/>
</dbReference>
<keyword evidence="5" id="KW-0539">Nucleus</keyword>
<keyword evidence="4" id="KW-0271">Exosome</keyword>
<evidence type="ECO:0000313" key="9">
    <source>
        <dbReference type="Proteomes" id="UP000008743"/>
    </source>
</evidence>
<evidence type="ECO:0000256" key="3">
    <source>
        <dbReference type="ARBA" id="ARBA00022552"/>
    </source>
</evidence>
<dbReference type="InterPro" id="IPR036345">
    <property type="entry name" value="ExoRNase_PH_dom2_sf"/>
</dbReference>
<dbReference type="EMBL" id="KE346375">
    <property type="protein sequence ID" value="KJE97874.1"/>
    <property type="molecule type" value="Genomic_DNA"/>
</dbReference>
<dbReference type="GO" id="GO:0000177">
    <property type="term" value="C:cytoplasmic exosome (RNase complex)"/>
    <property type="evidence" value="ECO:0007669"/>
    <property type="project" value="TreeGrafter"/>
</dbReference>
<dbReference type="GO" id="GO:0005730">
    <property type="term" value="C:nucleolus"/>
    <property type="evidence" value="ECO:0007669"/>
    <property type="project" value="TreeGrafter"/>
</dbReference>
<gene>
    <name evidence="8" type="ORF">CAOG_009141</name>
</gene>
<evidence type="ECO:0000313" key="8">
    <source>
        <dbReference type="EMBL" id="KJE97874.1"/>
    </source>
</evidence>
<reference evidence="9" key="1">
    <citation type="submission" date="2011-02" db="EMBL/GenBank/DDBJ databases">
        <title>The Genome Sequence of Capsaspora owczarzaki ATCC 30864.</title>
        <authorList>
            <person name="Russ C."/>
            <person name="Cuomo C."/>
            <person name="Burger G."/>
            <person name="Gray M.W."/>
            <person name="Holland P.W.H."/>
            <person name="King N."/>
            <person name="Lang F.B.F."/>
            <person name="Roger A.J."/>
            <person name="Ruiz-Trillo I."/>
            <person name="Young S.K."/>
            <person name="Zeng Q."/>
            <person name="Gargeya S."/>
            <person name="Alvarado L."/>
            <person name="Berlin A."/>
            <person name="Chapman S.B."/>
            <person name="Chen Z."/>
            <person name="Freedman E."/>
            <person name="Gellesch M."/>
            <person name="Goldberg J."/>
            <person name="Griggs A."/>
            <person name="Gujja S."/>
            <person name="Heilman E."/>
            <person name="Heiman D."/>
            <person name="Howarth C."/>
            <person name="Mehta T."/>
            <person name="Neiman D."/>
            <person name="Pearson M."/>
            <person name="Roberts A."/>
            <person name="Saif S."/>
            <person name="Shea T."/>
            <person name="Shenoy N."/>
            <person name="Sisk P."/>
            <person name="Stolte C."/>
            <person name="Sykes S."/>
            <person name="White J."/>
            <person name="Yandava C."/>
            <person name="Haas B."/>
            <person name="Nusbaum C."/>
            <person name="Birren B."/>
        </authorList>
    </citation>
    <scope>NUCLEOTIDE SEQUENCE</scope>
    <source>
        <strain evidence="9">ATCC 30864</strain>
    </source>
</reference>
<dbReference type="InterPro" id="IPR050080">
    <property type="entry name" value="RNase_PH"/>
</dbReference>
<dbReference type="PhylomeDB" id="A0A0D2X5I6"/>
<protein>
    <submittedName>
        <fullName evidence="8">Uncharacterized protein</fullName>
    </submittedName>
</protein>
<dbReference type="InParanoid" id="A0A0D2X5I6"/>
<evidence type="ECO:0000256" key="5">
    <source>
        <dbReference type="ARBA" id="ARBA00023242"/>
    </source>
</evidence>
<keyword evidence="3" id="KW-0698">rRNA processing</keyword>
<evidence type="ECO:0000259" key="7">
    <source>
        <dbReference type="Pfam" id="PF03725"/>
    </source>
</evidence>
<dbReference type="Gene3D" id="3.30.230.70">
    <property type="entry name" value="GHMP Kinase, N-terminal domain"/>
    <property type="match status" value="1"/>
</dbReference>
<proteinExistence type="inferred from homology"/>
<dbReference type="FunCoup" id="A0A0D2X5I6">
    <property type="interactions" value="176"/>
</dbReference>
<dbReference type="Pfam" id="PF03725">
    <property type="entry name" value="RNase_PH_C"/>
    <property type="match status" value="1"/>
</dbReference>
<dbReference type="OrthoDB" id="27298at2759"/>
<evidence type="ECO:0000256" key="1">
    <source>
        <dbReference type="ARBA" id="ARBA00004123"/>
    </source>
</evidence>
<organism evidence="8 9">
    <name type="scientific">Capsaspora owczarzaki (strain ATCC 30864)</name>
    <dbReference type="NCBI Taxonomy" id="595528"/>
    <lineage>
        <taxon>Eukaryota</taxon>
        <taxon>Filasterea</taxon>
        <taxon>Capsaspora</taxon>
    </lineage>
</organism>
<dbReference type="GO" id="GO:0071028">
    <property type="term" value="P:nuclear mRNA surveillance"/>
    <property type="evidence" value="ECO:0007669"/>
    <property type="project" value="TreeGrafter"/>
</dbReference>
<dbReference type="InterPro" id="IPR020568">
    <property type="entry name" value="Ribosomal_Su5_D2-typ_SF"/>
</dbReference>
<dbReference type="STRING" id="595528.A0A0D2X5I6"/>
<evidence type="ECO:0000256" key="4">
    <source>
        <dbReference type="ARBA" id="ARBA00022835"/>
    </source>
</evidence>
<dbReference type="InterPro" id="IPR001247">
    <property type="entry name" value="ExoRNase_PH_dom1"/>
</dbReference>
<evidence type="ECO:0000256" key="2">
    <source>
        <dbReference type="ARBA" id="ARBA00006678"/>
    </source>
</evidence>
<dbReference type="InterPro" id="IPR027408">
    <property type="entry name" value="PNPase/RNase_PH_dom_sf"/>
</dbReference>
<dbReference type="PANTHER" id="PTHR11953:SF1">
    <property type="entry name" value="EXOSOME COMPLEX COMPONENT RRP46"/>
    <property type="match status" value="1"/>
</dbReference>
<dbReference type="Proteomes" id="UP000008743">
    <property type="component" value="Unassembled WGS sequence"/>
</dbReference>
<sequence length="227" mass="24482">MVTRADGRMPNQLRELSIEHAVLSRADGSSRFSQRDTSALTAVYGPAEVKSSKELLDKATVQTVFRPKTGLAGVDDHVCEAILRQALEPVIQRTANPRTSITVIVQVMHDDGALLACALNSASMALIDAGVPMSAVLAAVTCAWLPAADGSSERRLLLDPTLEEQTAATSIATFAFESTNQEIVFSSTEGQLTVDEYFYTIEMAQKAAANVLAFMRLSLERKFSKSV</sequence>
<dbReference type="CDD" id="cd11372">
    <property type="entry name" value="RNase_PH_RRP46"/>
    <property type="match status" value="1"/>
</dbReference>
<evidence type="ECO:0000259" key="6">
    <source>
        <dbReference type="Pfam" id="PF01138"/>
    </source>
</evidence>
<dbReference type="AlphaFoldDB" id="A0A0D2X5I6"/>
<dbReference type="GO" id="GO:0071051">
    <property type="term" value="P:poly(A)-dependent snoRNA 3'-end processing"/>
    <property type="evidence" value="ECO:0007669"/>
    <property type="project" value="TreeGrafter"/>
</dbReference>
<dbReference type="GO" id="GO:0000176">
    <property type="term" value="C:nuclear exosome (RNase complex)"/>
    <property type="evidence" value="ECO:0007669"/>
    <property type="project" value="TreeGrafter"/>
</dbReference>
<dbReference type="OMA" id="CIINEQG"/>
<feature type="domain" description="Exoribonuclease phosphorolytic" evidence="6">
    <location>
        <begin position="12"/>
        <end position="132"/>
    </location>
</feature>
<accession>A0A0D2X5I6</accession>
<dbReference type="GO" id="GO:0006364">
    <property type="term" value="P:rRNA processing"/>
    <property type="evidence" value="ECO:0007669"/>
    <property type="project" value="UniProtKB-KW"/>
</dbReference>
<keyword evidence="9" id="KW-1185">Reference proteome</keyword>